<protein>
    <submittedName>
        <fullName evidence="1">Uncharacterized protein</fullName>
    </submittedName>
</protein>
<evidence type="ECO:0000313" key="2">
    <source>
        <dbReference type="Proteomes" id="UP000240424"/>
    </source>
</evidence>
<keyword evidence="2" id="KW-1185">Reference proteome</keyword>
<evidence type="ECO:0000313" key="1">
    <source>
        <dbReference type="EMBL" id="SPM41933.1"/>
    </source>
</evidence>
<sequence length="145" mass="16348">MAFHLIYNFDMPAPHPTEHPAHFNARSRPLGYETIVINGSYFIHRSDEPNRMHAFRDVQGLESYIGLLEGTPSWRLDLTHGGVNVDRQTGSVTPHDGSAPFTVHDAQGWSGSRPMNDMVRNADYLHIYQTAPPPYGGAWHKWIGL</sequence>
<gene>
    <name evidence="1" type="ORF">MNAB215_4150</name>
</gene>
<accession>A0A2U3PDW8</accession>
<dbReference type="EMBL" id="FUEZ01000004">
    <property type="protein sequence ID" value="SPM41933.1"/>
    <property type="molecule type" value="Genomic_DNA"/>
</dbReference>
<name>A0A2U3PDW8_9MYCO</name>
<organism evidence="1 2">
    <name type="scientific">Mycobacterium numidiamassiliense</name>
    <dbReference type="NCBI Taxonomy" id="1841861"/>
    <lineage>
        <taxon>Bacteria</taxon>
        <taxon>Bacillati</taxon>
        <taxon>Actinomycetota</taxon>
        <taxon>Actinomycetes</taxon>
        <taxon>Mycobacteriales</taxon>
        <taxon>Mycobacteriaceae</taxon>
        <taxon>Mycobacterium</taxon>
    </lineage>
</organism>
<dbReference type="Proteomes" id="UP000240424">
    <property type="component" value="Unassembled WGS sequence"/>
</dbReference>
<dbReference type="AlphaFoldDB" id="A0A2U3PDW8"/>
<proteinExistence type="predicted"/>
<reference evidence="1 2" key="1">
    <citation type="submission" date="2017-01" db="EMBL/GenBank/DDBJ databases">
        <authorList>
            <consortium name="Urmite Genomes"/>
        </authorList>
    </citation>
    <scope>NUCLEOTIDE SEQUENCE [LARGE SCALE GENOMIC DNA]</scope>
    <source>
        <strain evidence="1 2">AB215</strain>
    </source>
</reference>